<feature type="domain" description="Bacteriophage Mu GpT" evidence="1">
    <location>
        <begin position="233"/>
        <end position="303"/>
    </location>
</feature>
<organism evidence="2 3">
    <name type="scientific">Solemya pervernicosa gill symbiont</name>
    <dbReference type="NCBI Taxonomy" id="642797"/>
    <lineage>
        <taxon>Bacteria</taxon>
        <taxon>Pseudomonadati</taxon>
        <taxon>Pseudomonadota</taxon>
        <taxon>Gammaproteobacteria</taxon>
        <taxon>sulfur-oxidizing symbionts</taxon>
    </lineage>
</organism>
<evidence type="ECO:0000313" key="3">
    <source>
        <dbReference type="Proteomes" id="UP000191110"/>
    </source>
</evidence>
<dbReference type="EMBL" id="MPRL01000007">
    <property type="protein sequence ID" value="OOZ41695.1"/>
    <property type="molecule type" value="Genomic_DNA"/>
</dbReference>
<evidence type="ECO:0000259" key="1">
    <source>
        <dbReference type="Pfam" id="PF10124"/>
    </source>
</evidence>
<comment type="caution">
    <text evidence="2">The sequence shown here is derived from an EMBL/GenBank/DDBJ whole genome shotgun (WGS) entry which is preliminary data.</text>
</comment>
<accession>A0A1T2L9B0</accession>
<dbReference type="Proteomes" id="UP000191110">
    <property type="component" value="Unassembled WGS sequence"/>
</dbReference>
<evidence type="ECO:0000313" key="2">
    <source>
        <dbReference type="EMBL" id="OOZ41695.1"/>
    </source>
</evidence>
<dbReference type="Pfam" id="PF10124">
    <property type="entry name" value="Mu-like_gpT"/>
    <property type="match status" value="2"/>
</dbReference>
<proteinExistence type="predicted"/>
<gene>
    <name evidence="2" type="ORF">BOW53_03005</name>
</gene>
<sequence>MIVNKESLDGLSRNIKATFQKAFDAVTGGWQDTTMIVPSTGSENDYKWLTGWKGMKKWIGDKVINALKANNYVVANEDFEDTIEVDRNDIEDGNLGGYSIQAAASGESGAELYDELDADAKNGAFTNKCYDGQFYYDTDHPVEDANGDVQSVSNKGTAALSSATVAAARASYGAARTAIMKFTRDGGKPLGLMPDTLEVGPALEDVARVLLENDELDDGTKNPYKGTAKLKVNTRITSDTQWMLHVTKRQMKPFIIQERKKPVFVAMDSADSPNVFLNRKFLYSVEARAASAYGLWQLSYGSTGAG</sequence>
<feature type="domain" description="Bacteriophage Mu GpT" evidence="1">
    <location>
        <begin position="9"/>
        <end position="157"/>
    </location>
</feature>
<reference evidence="2 3" key="1">
    <citation type="submission" date="2016-11" db="EMBL/GenBank/DDBJ databases">
        <title>Mixed transmission modes and dynamic genome evolution in an obligate animal-bacterial symbiosis.</title>
        <authorList>
            <person name="Russell S.L."/>
            <person name="Corbett-Detig R.B."/>
            <person name="Cavanaugh C.M."/>
        </authorList>
    </citation>
    <scope>NUCLEOTIDE SEQUENCE [LARGE SCALE GENOMIC DNA]</scope>
    <source>
        <strain evidence="2">Sveles-Q1</strain>
    </source>
</reference>
<dbReference type="OrthoDB" id="9804833at2"/>
<name>A0A1T2L9B0_9GAMM</name>
<dbReference type="AlphaFoldDB" id="A0A1T2L9B0"/>
<protein>
    <submittedName>
        <fullName evidence="2">Head protein</fullName>
    </submittedName>
</protein>
<dbReference type="InterPro" id="IPR018774">
    <property type="entry name" value="Phage_Mu_GpT"/>
</dbReference>
<keyword evidence="3" id="KW-1185">Reference proteome</keyword>